<evidence type="ECO:0000256" key="3">
    <source>
        <dbReference type="ARBA" id="ARBA00022553"/>
    </source>
</evidence>
<dbReference type="CDD" id="cd00082">
    <property type="entry name" value="HisKA"/>
    <property type="match status" value="1"/>
</dbReference>
<dbReference type="GO" id="GO:0009927">
    <property type="term" value="F:histidine phosphotransfer kinase activity"/>
    <property type="evidence" value="ECO:0007669"/>
    <property type="project" value="TreeGrafter"/>
</dbReference>
<dbReference type="FunFam" id="3.30.565.10:FF:000010">
    <property type="entry name" value="Sensor histidine kinase RcsC"/>
    <property type="match status" value="1"/>
</dbReference>
<dbReference type="Gene3D" id="3.30.565.10">
    <property type="entry name" value="Histidine kinase-like ATPase, C-terminal domain"/>
    <property type="match status" value="1"/>
</dbReference>
<dbReference type="GO" id="GO:0005886">
    <property type="term" value="C:plasma membrane"/>
    <property type="evidence" value="ECO:0007669"/>
    <property type="project" value="TreeGrafter"/>
</dbReference>
<dbReference type="PANTHER" id="PTHR43047:SF78">
    <property type="entry name" value="SENSORY_REGULATORY PROTEIN RPFC"/>
    <property type="match status" value="1"/>
</dbReference>
<dbReference type="InterPro" id="IPR004358">
    <property type="entry name" value="Sig_transdc_His_kin-like_C"/>
</dbReference>
<dbReference type="SUPFAM" id="SSF47384">
    <property type="entry name" value="Homodimeric domain of signal transducing histidine kinase"/>
    <property type="match status" value="1"/>
</dbReference>
<keyword evidence="3" id="KW-0597">Phosphoprotein</keyword>
<sequence>MRYQEILDTLTILIVEDNDGIREELVFNIGYWFKNVIEARDGVDGLEKFKENKIDIILSDIKMPNMSGLEMVEKIREVDIEVPIIFQTAFSDNDFLLKAINMSVQGYVIKPINIDKLEEVLENSLSKIILDRCLKEKEEAKMAKIAKSDFLANMSHEIRTPLNSIIGFSDILSTMTVDEVQANYVSSINRAGNTLLEMLSDMLELSKINSNKLKIVYEDIKLEDIVDEVYATFKEVIQEKNLDFEIIIAPNTPNGINFNGSKLKQIIFNLINNAVKFTDNGYIKLYIEAKNLGDKFIDLSFIVEDTGRGIADKDKNRIFESFEQANGDDKYRYSGVGLGLAISKKLVKLLDGEISLESTLNRGSKFIVEFKNITYNNKASLLYSTIINKKKSNIIYLDKDIAKKLEKEYNNIKEKGNLNLIKDFALKLKDIASDNSLEKLDEYADKILINIDGFDIEKVEILMNNYPIKSF</sequence>
<organism evidence="8">
    <name type="scientific">hydrothermal vent metagenome</name>
    <dbReference type="NCBI Taxonomy" id="652676"/>
    <lineage>
        <taxon>unclassified sequences</taxon>
        <taxon>metagenomes</taxon>
        <taxon>ecological metagenomes</taxon>
    </lineage>
</organism>
<dbReference type="InterPro" id="IPR001789">
    <property type="entry name" value="Sig_transdc_resp-reg_receiver"/>
</dbReference>
<dbReference type="PROSITE" id="PS50109">
    <property type="entry name" value="HIS_KIN"/>
    <property type="match status" value="1"/>
</dbReference>
<keyword evidence="4" id="KW-0808">Transferase</keyword>
<evidence type="ECO:0000256" key="5">
    <source>
        <dbReference type="ARBA" id="ARBA00022777"/>
    </source>
</evidence>
<feature type="domain" description="Response regulatory" evidence="7">
    <location>
        <begin position="11"/>
        <end position="125"/>
    </location>
</feature>
<dbReference type="PRINTS" id="PR00344">
    <property type="entry name" value="BCTRLSENSOR"/>
</dbReference>
<accession>A0A1W1EIY9</accession>
<dbReference type="InterPro" id="IPR036890">
    <property type="entry name" value="HATPase_C_sf"/>
</dbReference>
<dbReference type="GO" id="GO:0000155">
    <property type="term" value="F:phosphorelay sensor kinase activity"/>
    <property type="evidence" value="ECO:0007669"/>
    <property type="project" value="InterPro"/>
</dbReference>
<feature type="domain" description="Histidine kinase" evidence="6">
    <location>
        <begin position="153"/>
        <end position="374"/>
    </location>
</feature>
<dbReference type="InterPro" id="IPR003594">
    <property type="entry name" value="HATPase_dom"/>
</dbReference>
<dbReference type="InterPro" id="IPR036097">
    <property type="entry name" value="HisK_dim/P_sf"/>
</dbReference>
<dbReference type="InterPro" id="IPR005467">
    <property type="entry name" value="His_kinase_dom"/>
</dbReference>
<evidence type="ECO:0000259" key="6">
    <source>
        <dbReference type="PROSITE" id="PS50109"/>
    </source>
</evidence>
<dbReference type="SUPFAM" id="SSF55874">
    <property type="entry name" value="ATPase domain of HSP90 chaperone/DNA topoisomerase II/histidine kinase"/>
    <property type="match status" value="1"/>
</dbReference>
<protein>
    <recommendedName>
        <fullName evidence="2">histidine kinase</fullName>
        <ecNumber evidence="2">2.7.13.3</ecNumber>
    </recommendedName>
</protein>
<dbReference type="SMART" id="SM00388">
    <property type="entry name" value="HisKA"/>
    <property type="match status" value="1"/>
</dbReference>
<dbReference type="SMART" id="SM00387">
    <property type="entry name" value="HATPase_c"/>
    <property type="match status" value="1"/>
</dbReference>
<dbReference type="PANTHER" id="PTHR43047">
    <property type="entry name" value="TWO-COMPONENT HISTIDINE PROTEIN KINASE"/>
    <property type="match status" value="1"/>
</dbReference>
<keyword evidence="5 8" id="KW-0418">Kinase</keyword>
<dbReference type="CDD" id="cd17536">
    <property type="entry name" value="REC_YesN-like"/>
    <property type="match status" value="1"/>
</dbReference>
<dbReference type="EMBL" id="FRYL01000021">
    <property type="protein sequence ID" value="SHO80835.1"/>
    <property type="molecule type" value="Genomic_DNA"/>
</dbReference>
<reference evidence="8" key="1">
    <citation type="submission" date="2016-10" db="EMBL/GenBank/DDBJ databases">
        <authorList>
            <person name="de Groot N.N."/>
        </authorList>
    </citation>
    <scope>NUCLEOTIDE SEQUENCE</scope>
</reference>
<dbReference type="Gene3D" id="3.40.50.2300">
    <property type="match status" value="1"/>
</dbReference>
<dbReference type="Pfam" id="PF02518">
    <property type="entry name" value="HATPase_c"/>
    <property type="match status" value="1"/>
</dbReference>
<dbReference type="AlphaFoldDB" id="A0A1W1EIY9"/>
<dbReference type="SMART" id="SM00448">
    <property type="entry name" value="REC"/>
    <property type="match status" value="1"/>
</dbReference>
<dbReference type="SUPFAM" id="SSF52172">
    <property type="entry name" value="CheY-like"/>
    <property type="match status" value="1"/>
</dbReference>
<dbReference type="Pfam" id="PF00072">
    <property type="entry name" value="Response_reg"/>
    <property type="match status" value="1"/>
</dbReference>
<dbReference type="EC" id="2.7.13.3" evidence="2"/>
<evidence type="ECO:0000259" key="7">
    <source>
        <dbReference type="PROSITE" id="PS50110"/>
    </source>
</evidence>
<dbReference type="InterPro" id="IPR011006">
    <property type="entry name" value="CheY-like_superfamily"/>
</dbReference>
<evidence type="ECO:0000313" key="8">
    <source>
        <dbReference type="EMBL" id="SHO80835.1"/>
    </source>
</evidence>
<evidence type="ECO:0000256" key="1">
    <source>
        <dbReference type="ARBA" id="ARBA00000085"/>
    </source>
</evidence>
<dbReference type="InterPro" id="IPR003661">
    <property type="entry name" value="HisK_dim/P_dom"/>
</dbReference>
<dbReference type="Gene3D" id="1.10.287.130">
    <property type="match status" value="1"/>
</dbReference>
<dbReference type="PROSITE" id="PS50110">
    <property type="entry name" value="RESPONSE_REGULATORY"/>
    <property type="match status" value="1"/>
</dbReference>
<dbReference type="Pfam" id="PF00512">
    <property type="entry name" value="HisKA"/>
    <property type="match status" value="1"/>
</dbReference>
<dbReference type="CDD" id="cd16922">
    <property type="entry name" value="HATPase_EvgS-ArcB-TorS-like"/>
    <property type="match status" value="1"/>
</dbReference>
<name>A0A1W1EIY9_9ZZZZ</name>
<evidence type="ECO:0000256" key="2">
    <source>
        <dbReference type="ARBA" id="ARBA00012438"/>
    </source>
</evidence>
<comment type="catalytic activity">
    <reaction evidence="1">
        <text>ATP + protein L-histidine = ADP + protein N-phospho-L-histidine.</text>
        <dbReference type="EC" id="2.7.13.3"/>
    </reaction>
</comment>
<evidence type="ECO:0000256" key="4">
    <source>
        <dbReference type="ARBA" id="ARBA00022679"/>
    </source>
</evidence>
<proteinExistence type="predicted"/>
<gene>
    <name evidence="8" type="ORF">MNB_SV-15-485</name>
</gene>